<evidence type="ECO:0000313" key="9">
    <source>
        <dbReference type="Proteomes" id="UP000800235"/>
    </source>
</evidence>
<evidence type="ECO:0000256" key="1">
    <source>
        <dbReference type="ARBA" id="ARBA00004123"/>
    </source>
</evidence>
<feature type="domain" description="Grh/CP2 DB" evidence="7">
    <location>
        <begin position="257"/>
        <end position="519"/>
    </location>
</feature>
<dbReference type="PANTHER" id="PTHR11037:SF20">
    <property type="entry name" value="PROTEIN GRAINYHEAD"/>
    <property type="match status" value="1"/>
</dbReference>
<feature type="region of interest" description="Disordered" evidence="6">
    <location>
        <begin position="1"/>
        <end position="20"/>
    </location>
</feature>
<dbReference type="InterPro" id="IPR057520">
    <property type="entry name" value="GRHL1/CP2_C"/>
</dbReference>
<dbReference type="GO" id="GO:0001228">
    <property type="term" value="F:DNA-binding transcription activator activity, RNA polymerase II-specific"/>
    <property type="evidence" value="ECO:0007669"/>
    <property type="project" value="TreeGrafter"/>
</dbReference>
<dbReference type="AlphaFoldDB" id="A0A9P4NP98"/>
<evidence type="ECO:0000256" key="6">
    <source>
        <dbReference type="SAM" id="MobiDB-lite"/>
    </source>
</evidence>
<evidence type="ECO:0000259" key="7">
    <source>
        <dbReference type="PROSITE" id="PS51968"/>
    </source>
</evidence>
<dbReference type="PROSITE" id="PS51968">
    <property type="entry name" value="GRH_CP2_DB"/>
    <property type="match status" value="1"/>
</dbReference>
<feature type="compositionally biased region" description="Low complexity" evidence="6">
    <location>
        <begin position="518"/>
        <end position="531"/>
    </location>
</feature>
<feature type="compositionally biased region" description="Polar residues" evidence="6">
    <location>
        <begin position="605"/>
        <end position="615"/>
    </location>
</feature>
<sequence length="826" mass="91277">MFRNRKSSQKPSDELYESFKASFPQLTTPTSTAGPSVQGLSSSTSLTEALDVAVTARQYAHEHEIKDLDPTPRGSHDQWRFTPSILDPNSYAFTHFANQPPGYYTPTPGGTNTVYHTQAGDLHTPGFTMGLGTPLSLPTSDGSIHAAQNLNAPTQHFQHHAMAPHIFQNPNPFGFHHHQHHPHHHQQHQTFHPQQFQHDPSAFDNFGPPDDVHRMDNSMRGDVDMQEHSPIGPATLTAQSSFETAIRQPPRHQPPTENFRYHVTLNAPTAMIKHPGEIPVTYLNKGQAYAVSIIDTQPNQMVSGPVTYRSFIRISFEDEQQRQKPSSCWQLWKEGRGTNEAHHRGGRLQAVEFVDPAQAGGMESGGRPKIELDCASFDGFAVTWTVLPGCPAECSIAVRFNFLSTDFSHSKGVKGIPVRLCAKTELKTMHPPPEPEALNSETCFCKVKLFRDHGAERKLSNDIAHVKKSIDKLKQQIAQAESGMKDHGKRKRSSSITKSSSGGPSRPGKAPKHKRTWSMSSASSSTGARGAAQEEDLQLKLAALQDMFTSTRPASVLYLKGDEGDDPDAFPVRLTGEPSDLTKVKGLESTVWERHNSDPDPASIVSPTPSSQSIPPLSRRESGFQQPTPYNAAAEWAKLSQTATGEMIQTGPPANFSPPSGAQNLPTKVLKPGAETSSLTGWIDAVGIDYSYQPPPERVMKPVACFYVQPRFVGKPQDDMYYRAIYIMQHTLKDLVNGIAMKCNVEATKVLRTIRINKQGLNILLDDDTVREMPEGQDMVAEFNEITPSSPMRREWDTKPADIVVDGDIDVATTIQSEGYELRLLY</sequence>
<comment type="caution">
    <text evidence="8">The sequence shown here is derived from an EMBL/GenBank/DDBJ whole genome shotgun (WGS) entry which is preliminary data.</text>
</comment>
<dbReference type="EMBL" id="MU007046">
    <property type="protein sequence ID" value="KAF2429549.1"/>
    <property type="molecule type" value="Genomic_DNA"/>
</dbReference>
<feature type="region of interest" description="Disordered" evidence="6">
    <location>
        <begin position="593"/>
        <end position="625"/>
    </location>
</feature>
<evidence type="ECO:0000256" key="5">
    <source>
        <dbReference type="ARBA" id="ARBA00023242"/>
    </source>
</evidence>
<keyword evidence="9" id="KW-1185">Reference proteome</keyword>
<reference evidence="8" key="1">
    <citation type="journal article" date="2020" name="Stud. Mycol.">
        <title>101 Dothideomycetes genomes: a test case for predicting lifestyles and emergence of pathogens.</title>
        <authorList>
            <person name="Haridas S."/>
            <person name="Albert R."/>
            <person name="Binder M."/>
            <person name="Bloem J."/>
            <person name="Labutti K."/>
            <person name="Salamov A."/>
            <person name="Andreopoulos B."/>
            <person name="Baker S."/>
            <person name="Barry K."/>
            <person name="Bills G."/>
            <person name="Bluhm B."/>
            <person name="Cannon C."/>
            <person name="Castanera R."/>
            <person name="Culley D."/>
            <person name="Daum C."/>
            <person name="Ezra D."/>
            <person name="Gonzalez J."/>
            <person name="Henrissat B."/>
            <person name="Kuo A."/>
            <person name="Liang C."/>
            <person name="Lipzen A."/>
            <person name="Lutzoni F."/>
            <person name="Magnuson J."/>
            <person name="Mondo S."/>
            <person name="Nolan M."/>
            <person name="Ohm R."/>
            <person name="Pangilinan J."/>
            <person name="Park H.-J."/>
            <person name="Ramirez L."/>
            <person name="Alfaro M."/>
            <person name="Sun H."/>
            <person name="Tritt A."/>
            <person name="Yoshinaga Y."/>
            <person name="Zwiers L.-H."/>
            <person name="Turgeon B."/>
            <person name="Goodwin S."/>
            <person name="Spatafora J."/>
            <person name="Crous P."/>
            <person name="Grigoriev I."/>
        </authorList>
    </citation>
    <scope>NUCLEOTIDE SEQUENCE</scope>
    <source>
        <strain evidence="8">CBS 130266</strain>
    </source>
</reference>
<evidence type="ECO:0000256" key="2">
    <source>
        <dbReference type="ARBA" id="ARBA00023015"/>
    </source>
</evidence>
<accession>A0A9P4NP98</accession>
<name>A0A9P4NP98_9PEZI</name>
<dbReference type="Proteomes" id="UP000800235">
    <property type="component" value="Unassembled WGS sequence"/>
</dbReference>
<dbReference type="InterPro" id="IPR040167">
    <property type="entry name" value="TF_CP2-like"/>
</dbReference>
<comment type="subcellular location">
    <subcellularLocation>
        <location evidence="1">Nucleus</location>
    </subcellularLocation>
</comment>
<organism evidence="8 9">
    <name type="scientific">Tothia fuscella</name>
    <dbReference type="NCBI Taxonomy" id="1048955"/>
    <lineage>
        <taxon>Eukaryota</taxon>
        <taxon>Fungi</taxon>
        <taxon>Dikarya</taxon>
        <taxon>Ascomycota</taxon>
        <taxon>Pezizomycotina</taxon>
        <taxon>Dothideomycetes</taxon>
        <taxon>Pleosporomycetidae</taxon>
        <taxon>Venturiales</taxon>
        <taxon>Cylindrosympodiaceae</taxon>
        <taxon>Tothia</taxon>
    </lineage>
</organism>
<protein>
    <submittedName>
        <fullName evidence="8">CP2 transcription factor family protein-like protein</fullName>
    </submittedName>
</protein>
<dbReference type="Pfam" id="PF25416">
    <property type="entry name" value="GRHL1_C"/>
    <property type="match status" value="1"/>
</dbReference>
<dbReference type="InterPro" id="IPR007604">
    <property type="entry name" value="CP2"/>
</dbReference>
<proteinExistence type="predicted"/>
<evidence type="ECO:0000313" key="8">
    <source>
        <dbReference type="EMBL" id="KAF2429549.1"/>
    </source>
</evidence>
<feature type="region of interest" description="Disordered" evidence="6">
    <location>
        <begin position="477"/>
        <end position="532"/>
    </location>
</feature>
<dbReference type="Pfam" id="PF04516">
    <property type="entry name" value="CP2"/>
    <property type="match status" value="1"/>
</dbReference>
<dbReference type="PANTHER" id="PTHR11037">
    <property type="entry name" value="TRANSCRIPTION FACTOR CP2"/>
    <property type="match status" value="1"/>
</dbReference>
<keyword evidence="3" id="KW-0238">DNA-binding</keyword>
<keyword evidence="5" id="KW-0539">Nucleus</keyword>
<evidence type="ECO:0000256" key="3">
    <source>
        <dbReference type="ARBA" id="ARBA00023125"/>
    </source>
</evidence>
<evidence type="ECO:0000256" key="4">
    <source>
        <dbReference type="ARBA" id="ARBA00023163"/>
    </source>
</evidence>
<dbReference type="GO" id="GO:0005634">
    <property type="term" value="C:nucleus"/>
    <property type="evidence" value="ECO:0007669"/>
    <property type="project" value="UniProtKB-SubCell"/>
</dbReference>
<gene>
    <name evidence="8" type="ORF">EJ08DRAFT_688324</name>
</gene>
<keyword evidence="4" id="KW-0804">Transcription</keyword>
<feature type="compositionally biased region" description="Low complexity" evidence="6">
    <location>
        <begin position="494"/>
        <end position="508"/>
    </location>
</feature>
<dbReference type="OrthoDB" id="7680836at2759"/>
<dbReference type="GO" id="GO:0000978">
    <property type="term" value="F:RNA polymerase II cis-regulatory region sequence-specific DNA binding"/>
    <property type="evidence" value="ECO:0007669"/>
    <property type="project" value="TreeGrafter"/>
</dbReference>
<keyword evidence="2" id="KW-0805">Transcription regulation</keyword>